<keyword evidence="3" id="KW-1185">Reference proteome</keyword>
<gene>
    <name evidence="2" type="ORF">SHM7688_03030</name>
</gene>
<protein>
    <submittedName>
        <fullName evidence="2">Lactoylglutathione lyase</fullName>
    </submittedName>
</protein>
<name>A0A0P1FFG8_9RHOB</name>
<evidence type="ECO:0000313" key="3">
    <source>
        <dbReference type="Proteomes" id="UP000054823"/>
    </source>
</evidence>
<dbReference type="GO" id="GO:0016829">
    <property type="term" value="F:lyase activity"/>
    <property type="evidence" value="ECO:0007669"/>
    <property type="project" value="UniProtKB-KW"/>
</dbReference>
<dbReference type="Gene3D" id="3.10.180.10">
    <property type="entry name" value="2,3-Dihydroxybiphenyl 1,2-Dioxygenase, domain 1"/>
    <property type="match status" value="1"/>
</dbReference>
<dbReference type="RefSeq" id="WP_058240722.1">
    <property type="nucleotide sequence ID" value="NZ_CYPW01000027.1"/>
</dbReference>
<evidence type="ECO:0000313" key="2">
    <source>
        <dbReference type="EMBL" id="CUH53576.1"/>
    </source>
</evidence>
<organism evidence="2 3">
    <name type="scientific">Shimia marina</name>
    <dbReference type="NCBI Taxonomy" id="321267"/>
    <lineage>
        <taxon>Bacteria</taxon>
        <taxon>Pseudomonadati</taxon>
        <taxon>Pseudomonadota</taxon>
        <taxon>Alphaproteobacteria</taxon>
        <taxon>Rhodobacterales</taxon>
        <taxon>Roseobacteraceae</taxon>
    </lineage>
</organism>
<dbReference type="PROSITE" id="PS51819">
    <property type="entry name" value="VOC"/>
    <property type="match status" value="1"/>
</dbReference>
<dbReference type="SUPFAM" id="SSF54593">
    <property type="entry name" value="Glyoxalase/Bleomycin resistance protein/Dihydroxybiphenyl dioxygenase"/>
    <property type="match status" value="1"/>
</dbReference>
<dbReference type="InterPro" id="IPR037523">
    <property type="entry name" value="VOC_core"/>
</dbReference>
<proteinExistence type="predicted"/>
<keyword evidence="2" id="KW-0456">Lyase</keyword>
<dbReference type="OrthoDB" id="4725692at2"/>
<dbReference type="AlphaFoldDB" id="A0A0P1FFG8"/>
<feature type="domain" description="VOC" evidence="1">
    <location>
        <begin position="3"/>
        <end position="113"/>
    </location>
</feature>
<dbReference type="Proteomes" id="UP000054823">
    <property type="component" value="Unassembled WGS sequence"/>
</dbReference>
<dbReference type="InterPro" id="IPR029068">
    <property type="entry name" value="Glyas_Bleomycin-R_OHBP_Dase"/>
</dbReference>
<sequence>MAHLDTLTLRVSNPDAQRCFYRDVFGMSESDNGTLSYSAQDVSLSFEQAQHPYAPQDSDLFWKIAIAVPNIDLAVSQLRAAGVECTTPKQFRDVGYLAKAMDPEGFPVELIDHHFKGNRPTRPYDESLLGGGPHINLVTLRTSDITAIQPDILSWGLPLLSIQDVTPFGFTLYFYGSTQASPPNADPTAVENRPWLYQRPETLLEIQHVPALERETVPQVGAAGYAGLTIATSQPFTSCQRLKITSVPRIQIR</sequence>
<evidence type="ECO:0000259" key="1">
    <source>
        <dbReference type="PROSITE" id="PS51819"/>
    </source>
</evidence>
<dbReference type="InterPro" id="IPR004360">
    <property type="entry name" value="Glyas_Fos-R_dOase_dom"/>
</dbReference>
<dbReference type="Pfam" id="PF00903">
    <property type="entry name" value="Glyoxalase"/>
    <property type="match status" value="1"/>
</dbReference>
<accession>A0A0P1FFG8</accession>
<dbReference type="EMBL" id="CYPW01000027">
    <property type="protein sequence ID" value="CUH53576.1"/>
    <property type="molecule type" value="Genomic_DNA"/>
</dbReference>
<reference evidence="2 3" key="1">
    <citation type="submission" date="2015-09" db="EMBL/GenBank/DDBJ databases">
        <authorList>
            <consortium name="Swine Surveillance"/>
        </authorList>
    </citation>
    <scope>NUCLEOTIDE SEQUENCE [LARGE SCALE GENOMIC DNA]</scope>
    <source>
        <strain evidence="2 3">CECT 7688</strain>
    </source>
</reference>